<dbReference type="EMBL" id="UINC01007414">
    <property type="protein sequence ID" value="SVA33177.1"/>
    <property type="molecule type" value="Genomic_DNA"/>
</dbReference>
<name>A0A381V0M7_9ZZZZ</name>
<organism evidence="1">
    <name type="scientific">marine metagenome</name>
    <dbReference type="NCBI Taxonomy" id="408172"/>
    <lineage>
        <taxon>unclassified sequences</taxon>
        <taxon>metagenomes</taxon>
        <taxon>ecological metagenomes</taxon>
    </lineage>
</organism>
<protein>
    <submittedName>
        <fullName evidence="1">Uncharacterized protein</fullName>
    </submittedName>
</protein>
<sequence>MAQISYKGPAHIPGIEEGVDLTVTIDNSSKTVIVEFERELAGSSTWKGNSVEINERLKYSEIVFKTTDLPLDTINLVWKFNASKIDDSLAAVIVPQPNKLRVSGEKGFVLTK</sequence>
<dbReference type="AlphaFoldDB" id="A0A381V0M7"/>
<proteinExistence type="predicted"/>
<gene>
    <name evidence="1" type="ORF">METZ01_LOCUS86031</name>
</gene>
<evidence type="ECO:0000313" key="1">
    <source>
        <dbReference type="EMBL" id="SVA33177.1"/>
    </source>
</evidence>
<reference evidence="1" key="1">
    <citation type="submission" date="2018-05" db="EMBL/GenBank/DDBJ databases">
        <authorList>
            <person name="Lanie J.A."/>
            <person name="Ng W.-L."/>
            <person name="Kazmierczak K.M."/>
            <person name="Andrzejewski T.M."/>
            <person name="Davidsen T.M."/>
            <person name="Wayne K.J."/>
            <person name="Tettelin H."/>
            <person name="Glass J.I."/>
            <person name="Rusch D."/>
            <person name="Podicherti R."/>
            <person name="Tsui H.-C.T."/>
            <person name="Winkler M.E."/>
        </authorList>
    </citation>
    <scope>NUCLEOTIDE SEQUENCE</scope>
</reference>
<accession>A0A381V0M7</accession>